<evidence type="ECO:0000313" key="4">
    <source>
        <dbReference type="EMBL" id="CCM61798.1"/>
    </source>
</evidence>
<dbReference type="PANTHER" id="PTHR48081:SF8">
    <property type="entry name" value="ALPHA_BETA HYDROLASE FOLD-3 DOMAIN-CONTAINING PROTEIN-RELATED"/>
    <property type="match status" value="1"/>
</dbReference>
<keyword evidence="5" id="KW-1185">Reference proteome</keyword>
<organism evidence="4 5">
    <name type="scientific">Candidatus Neomicrothrix parvicella RN1</name>
    <dbReference type="NCBI Taxonomy" id="1229780"/>
    <lineage>
        <taxon>Bacteria</taxon>
        <taxon>Bacillati</taxon>
        <taxon>Actinomycetota</taxon>
        <taxon>Acidimicrobiia</taxon>
        <taxon>Acidimicrobiales</taxon>
        <taxon>Microthrixaceae</taxon>
        <taxon>Candidatus Neomicrothrix</taxon>
    </lineage>
</organism>
<dbReference type="Gene3D" id="3.40.50.1820">
    <property type="entry name" value="alpha/beta hydrolase"/>
    <property type="match status" value="1"/>
</dbReference>
<dbReference type="AlphaFoldDB" id="R4YVM5"/>
<dbReference type="InterPro" id="IPR029058">
    <property type="entry name" value="AB_hydrolase_fold"/>
</dbReference>
<sequence length="327" mass="35229">MLAIAARRGEEVIRDGRRLDPQVQAMLRLAGRVSPLENRDVASSRRDMARAAILGPRGPQRVHSWERDLPGPDGPLRVRFYRDANLTTTPPAICFFHGGGWVIGDLASHDGPCRELAATSGAVVMSVDYRLAPEAPYPAAIDDCLAAYRWLSEHSGELGVDGDALALMGDSAGGNLAALVALGARDQGLRPPAVQALVYPATDFTMTSRSIDTFAEGFLLTRDSMEWFRGQYLPDSERWHDPAASPLYADVTGVAPALVFTGGFDPLRDEGRAYAAKLAEAGVPVVDRCFDDQIHGFYNIAITRSSVAASDEINHTVGAALRGDLAW</sequence>
<evidence type="ECO:0000256" key="1">
    <source>
        <dbReference type="ARBA" id="ARBA00010515"/>
    </source>
</evidence>
<accession>R4YVM5</accession>
<dbReference type="Proteomes" id="UP000018291">
    <property type="component" value="Unassembled WGS sequence"/>
</dbReference>
<feature type="domain" description="Alpha/beta hydrolase fold-3" evidence="3">
    <location>
        <begin position="94"/>
        <end position="298"/>
    </location>
</feature>
<comment type="similarity">
    <text evidence="1">Belongs to the 'GDXG' lipolytic enzyme family.</text>
</comment>
<dbReference type="InterPro" id="IPR050300">
    <property type="entry name" value="GDXG_lipolytic_enzyme"/>
</dbReference>
<keyword evidence="2 4" id="KW-0378">Hydrolase</keyword>
<evidence type="ECO:0000259" key="3">
    <source>
        <dbReference type="Pfam" id="PF07859"/>
    </source>
</evidence>
<dbReference type="EMBL" id="CANL01000001">
    <property type="protein sequence ID" value="CCM61798.1"/>
    <property type="molecule type" value="Genomic_DNA"/>
</dbReference>
<dbReference type="InterPro" id="IPR013094">
    <property type="entry name" value="AB_hydrolase_3"/>
</dbReference>
<gene>
    <name evidence="4" type="ORF">BN381_10029</name>
</gene>
<dbReference type="EC" id="3.1.1.-" evidence="4"/>
<dbReference type="STRING" id="1229780.BN381_10029"/>
<dbReference type="FunFam" id="3.40.50.1820:FF:000089">
    <property type="entry name" value="Alpha/beta hydrolase"/>
    <property type="match status" value="1"/>
</dbReference>
<comment type="caution">
    <text evidence="4">The sequence shown here is derived from an EMBL/GenBank/DDBJ whole genome shotgun (WGS) entry which is preliminary data.</text>
</comment>
<dbReference type="HOGENOM" id="CLU_012494_6_4_11"/>
<evidence type="ECO:0000313" key="5">
    <source>
        <dbReference type="Proteomes" id="UP000018291"/>
    </source>
</evidence>
<evidence type="ECO:0000256" key="2">
    <source>
        <dbReference type="ARBA" id="ARBA00022801"/>
    </source>
</evidence>
<proteinExistence type="inferred from homology"/>
<dbReference type="PANTHER" id="PTHR48081">
    <property type="entry name" value="AB HYDROLASE SUPERFAMILY PROTEIN C4A8.06C"/>
    <property type="match status" value="1"/>
</dbReference>
<dbReference type="eggNOG" id="COG0657">
    <property type="taxonomic scope" value="Bacteria"/>
</dbReference>
<protein>
    <submittedName>
        <fullName evidence="4">Putative Lipase/esterase</fullName>
        <ecNumber evidence="4">3.1.1.-</ecNumber>
    </submittedName>
</protein>
<dbReference type="GO" id="GO:0016787">
    <property type="term" value="F:hydrolase activity"/>
    <property type="evidence" value="ECO:0007669"/>
    <property type="project" value="UniProtKB-KW"/>
</dbReference>
<name>R4YVM5_9ACTN</name>
<reference evidence="4 5" key="1">
    <citation type="journal article" date="2013" name="ISME J.">
        <title>Metabolic model for the filamentous 'Candidatus Microthrix parvicella' based on genomic and metagenomic analyses.</title>
        <authorList>
            <person name="Jon McIlroy S."/>
            <person name="Kristiansen R."/>
            <person name="Albertsen M."/>
            <person name="Michael Karst S."/>
            <person name="Rossetti S."/>
            <person name="Lund Nielsen J."/>
            <person name="Tandoi V."/>
            <person name="James Seviour R."/>
            <person name="Nielsen P.H."/>
        </authorList>
    </citation>
    <scope>NUCLEOTIDE SEQUENCE [LARGE SCALE GENOMIC DNA]</scope>
    <source>
        <strain evidence="4 5">RN1</strain>
    </source>
</reference>
<dbReference type="SUPFAM" id="SSF53474">
    <property type="entry name" value="alpha/beta-Hydrolases"/>
    <property type="match status" value="1"/>
</dbReference>
<dbReference type="Pfam" id="PF07859">
    <property type="entry name" value="Abhydrolase_3"/>
    <property type="match status" value="1"/>
</dbReference>